<dbReference type="InterPro" id="IPR013783">
    <property type="entry name" value="Ig-like_fold"/>
</dbReference>
<proteinExistence type="predicted"/>
<keyword evidence="1" id="KW-1133">Transmembrane helix</keyword>
<accession>A0A1F7HDQ9</accession>
<dbReference type="Proteomes" id="UP000178098">
    <property type="component" value="Unassembled WGS sequence"/>
</dbReference>
<keyword evidence="1" id="KW-0472">Membrane</keyword>
<dbReference type="AlphaFoldDB" id="A0A1F7HDQ9"/>
<evidence type="ECO:0000256" key="1">
    <source>
        <dbReference type="SAM" id="Phobius"/>
    </source>
</evidence>
<gene>
    <name evidence="2" type="ORF">A3D08_01910</name>
</gene>
<dbReference type="Gene3D" id="2.60.40.10">
    <property type="entry name" value="Immunoglobulins"/>
    <property type="match status" value="1"/>
</dbReference>
<organism evidence="2 3">
    <name type="scientific">Candidatus Roizmanbacteria bacterium RIFCSPHIGHO2_02_FULL_43_11</name>
    <dbReference type="NCBI Taxonomy" id="1802043"/>
    <lineage>
        <taxon>Bacteria</taxon>
        <taxon>Candidatus Roizmaniibacteriota</taxon>
    </lineage>
</organism>
<reference evidence="2 3" key="1">
    <citation type="journal article" date="2016" name="Nat. Commun.">
        <title>Thousands of microbial genomes shed light on interconnected biogeochemical processes in an aquifer system.</title>
        <authorList>
            <person name="Anantharaman K."/>
            <person name="Brown C.T."/>
            <person name="Hug L.A."/>
            <person name="Sharon I."/>
            <person name="Castelle C.J."/>
            <person name="Probst A.J."/>
            <person name="Thomas B.C."/>
            <person name="Singh A."/>
            <person name="Wilkins M.J."/>
            <person name="Karaoz U."/>
            <person name="Brodie E.L."/>
            <person name="Williams K.H."/>
            <person name="Hubbard S.S."/>
            <person name="Banfield J.F."/>
        </authorList>
    </citation>
    <scope>NUCLEOTIDE SEQUENCE [LARGE SCALE GENOMIC DNA]</scope>
</reference>
<sequence length="137" mass="14867">MKKETGIAVFLGILAGILIAFFVISGTRREQQTPSGVIQSNITPTIVIATNEISPITIEEPKSEAIVTSSDITVKGSAQEDALVVIQTAIDERVFKNKAKTFSEDVQVAPGENTIKITTYSHKNIDSKSVVIYYLPK</sequence>
<comment type="caution">
    <text evidence="2">The sequence shown here is derived from an EMBL/GenBank/DDBJ whole genome shotgun (WGS) entry which is preliminary data.</text>
</comment>
<name>A0A1F7HDQ9_9BACT</name>
<dbReference type="EMBL" id="MFZT01000047">
    <property type="protein sequence ID" value="OGK29440.1"/>
    <property type="molecule type" value="Genomic_DNA"/>
</dbReference>
<protein>
    <submittedName>
        <fullName evidence="2">Uncharacterized protein</fullName>
    </submittedName>
</protein>
<feature type="transmembrane region" description="Helical" evidence="1">
    <location>
        <begin position="6"/>
        <end position="24"/>
    </location>
</feature>
<evidence type="ECO:0000313" key="2">
    <source>
        <dbReference type="EMBL" id="OGK29440.1"/>
    </source>
</evidence>
<evidence type="ECO:0000313" key="3">
    <source>
        <dbReference type="Proteomes" id="UP000178098"/>
    </source>
</evidence>
<keyword evidence="1" id="KW-0812">Transmembrane</keyword>